<evidence type="ECO:0000313" key="2">
    <source>
        <dbReference type="Proteomes" id="UP000886520"/>
    </source>
</evidence>
<keyword evidence="2" id="KW-1185">Reference proteome</keyword>
<name>A0A9D4V3J6_ADICA</name>
<accession>A0A9D4V3J6</accession>
<dbReference type="Proteomes" id="UP000886520">
    <property type="component" value="Chromosome 6"/>
</dbReference>
<reference evidence="1" key="1">
    <citation type="submission" date="2021-01" db="EMBL/GenBank/DDBJ databases">
        <title>Adiantum capillus-veneris genome.</title>
        <authorList>
            <person name="Fang Y."/>
            <person name="Liao Q."/>
        </authorList>
    </citation>
    <scope>NUCLEOTIDE SEQUENCE</scope>
    <source>
        <strain evidence="1">H3</strain>
        <tissue evidence="1">Leaf</tissue>
    </source>
</reference>
<dbReference type="AlphaFoldDB" id="A0A9D4V3J6"/>
<gene>
    <name evidence="1" type="ORF">GOP47_0006795</name>
</gene>
<evidence type="ECO:0000313" key="1">
    <source>
        <dbReference type="EMBL" id="KAI5079124.1"/>
    </source>
</evidence>
<protein>
    <submittedName>
        <fullName evidence="1">Uncharacterized protein</fullName>
    </submittedName>
</protein>
<dbReference type="EMBL" id="JABFUD020000006">
    <property type="protein sequence ID" value="KAI5079124.1"/>
    <property type="molecule type" value="Genomic_DNA"/>
</dbReference>
<proteinExistence type="predicted"/>
<organism evidence="1 2">
    <name type="scientific">Adiantum capillus-veneris</name>
    <name type="common">Maidenhair fern</name>
    <dbReference type="NCBI Taxonomy" id="13818"/>
    <lineage>
        <taxon>Eukaryota</taxon>
        <taxon>Viridiplantae</taxon>
        <taxon>Streptophyta</taxon>
        <taxon>Embryophyta</taxon>
        <taxon>Tracheophyta</taxon>
        <taxon>Polypodiopsida</taxon>
        <taxon>Polypodiidae</taxon>
        <taxon>Polypodiales</taxon>
        <taxon>Pteridineae</taxon>
        <taxon>Pteridaceae</taxon>
        <taxon>Vittarioideae</taxon>
        <taxon>Adiantum</taxon>
    </lineage>
</organism>
<comment type="caution">
    <text evidence="1">The sequence shown here is derived from an EMBL/GenBank/DDBJ whole genome shotgun (WGS) entry which is preliminary data.</text>
</comment>
<sequence length="177" mass="20478">MAHLKNGHCLATHNCFNCGEFRFVHLTLWLLTIVELSVLDRRFSAIDKVVDSDPLHKLLESTKVHYNSPIRTIHMCNDKPISQDYVYFSIDCWKQSYFVANHTYPMQGDTNVSECYQGRLTVSAIRIAWPLEPVARVTAVECSTNQASSFGNRDILMSKSKKKNFMHQRRRRTSFFG</sequence>